<feature type="transmembrane region" description="Helical" evidence="2">
    <location>
        <begin position="77"/>
        <end position="98"/>
    </location>
</feature>
<keyword evidence="2" id="KW-1133">Transmembrane helix</keyword>
<evidence type="ECO:0000313" key="4">
    <source>
        <dbReference type="WBParaSite" id="Hba_13645"/>
    </source>
</evidence>
<reference evidence="4" key="1">
    <citation type="submission" date="2016-11" db="UniProtKB">
        <authorList>
            <consortium name="WormBaseParasite"/>
        </authorList>
    </citation>
    <scope>IDENTIFICATION</scope>
</reference>
<proteinExistence type="predicted"/>
<evidence type="ECO:0000256" key="1">
    <source>
        <dbReference type="SAM" id="MobiDB-lite"/>
    </source>
</evidence>
<feature type="compositionally biased region" description="Polar residues" evidence="1">
    <location>
        <begin position="1"/>
        <end position="12"/>
    </location>
</feature>
<protein>
    <submittedName>
        <fullName evidence="4">MFS domain-containing protein</fullName>
    </submittedName>
</protein>
<keyword evidence="2" id="KW-0472">Membrane</keyword>
<keyword evidence="2" id="KW-0812">Transmembrane</keyword>
<dbReference type="WBParaSite" id="Hba_13645">
    <property type="protein sequence ID" value="Hba_13645"/>
    <property type="gene ID" value="Hba_13645"/>
</dbReference>
<sequence length="101" mass="11423">MTFHSLSIQKSSVHNDQKEHTKCSEEKLKSVSHALDDRQSPWPSMWISIAMQFNVGVQISIYYMSMWPYLNGLDKSATLDFLGWVVASCSFGCSLASFTHS</sequence>
<organism evidence="3 4">
    <name type="scientific">Heterorhabditis bacteriophora</name>
    <name type="common">Entomopathogenic nematode worm</name>
    <dbReference type="NCBI Taxonomy" id="37862"/>
    <lineage>
        <taxon>Eukaryota</taxon>
        <taxon>Metazoa</taxon>
        <taxon>Ecdysozoa</taxon>
        <taxon>Nematoda</taxon>
        <taxon>Chromadorea</taxon>
        <taxon>Rhabditida</taxon>
        <taxon>Rhabditina</taxon>
        <taxon>Rhabditomorpha</taxon>
        <taxon>Strongyloidea</taxon>
        <taxon>Heterorhabditidae</taxon>
        <taxon>Heterorhabditis</taxon>
    </lineage>
</organism>
<accession>A0A1I7X897</accession>
<dbReference type="AlphaFoldDB" id="A0A1I7X897"/>
<evidence type="ECO:0000313" key="3">
    <source>
        <dbReference type="Proteomes" id="UP000095283"/>
    </source>
</evidence>
<feature type="region of interest" description="Disordered" evidence="1">
    <location>
        <begin position="1"/>
        <end position="21"/>
    </location>
</feature>
<evidence type="ECO:0000256" key="2">
    <source>
        <dbReference type="SAM" id="Phobius"/>
    </source>
</evidence>
<feature type="transmembrane region" description="Helical" evidence="2">
    <location>
        <begin position="45"/>
        <end position="65"/>
    </location>
</feature>
<keyword evidence="3" id="KW-1185">Reference proteome</keyword>
<dbReference type="Proteomes" id="UP000095283">
    <property type="component" value="Unplaced"/>
</dbReference>
<name>A0A1I7X897_HETBA</name>